<sequence length="141" mass="15610">MERTLAIIKPDSVRKKVVGAIIDKIERAGFEIVAMKYTRLTKAAAREFYAVHKERGFFNELVEFMASGVCVPMILQKENAVAAFRELIGATDPAKAAEGTIRRLYATSISENAIHGSDSVENAKIEAAFFFSTQELVDLHT</sequence>
<evidence type="ECO:0000256" key="12">
    <source>
        <dbReference type="ARBA" id="ARBA00023080"/>
    </source>
</evidence>
<dbReference type="Pfam" id="PF00334">
    <property type="entry name" value="NDK"/>
    <property type="match status" value="1"/>
</dbReference>
<evidence type="ECO:0000256" key="8">
    <source>
        <dbReference type="ARBA" id="ARBA00022741"/>
    </source>
</evidence>
<evidence type="ECO:0000256" key="9">
    <source>
        <dbReference type="ARBA" id="ARBA00022777"/>
    </source>
</evidence>
<comment type="function">
    <text evidence="13">Major role in the synthesis of nucleoside triphosphates other than ATP. The ATP gamma phosphate is transferred to the NDP beta phosphate via a ping-pong mechanism, using a phosphorylated active-site intermediate.</text>
</comment>
<evidence type="ECO:0000256" key="13">
    <source>
        <dbReference type="HAMAP-Rule" id="MF_00451"/>
    </source>
</evidence>
<feature type="domain" description="Nucleoside diphosphate kinase-like" evidence="17">
    <location>
        <begin position="1"/>
        <end position="138"/>
    </location>
</feature>
<dbReference type="InterPro" id="IPR001564">
    <property type="entry name" value="Nucleoside_diP_kinase"/>
</dbReference>
<evidence type="ECO:0000256" key="2">
    <source>
        <dbReference type="ARBA" id="ARBA00012966"/>
    </source>
</evidence>
<dbReference type="InterPro" id="IPR023005">
    <property type="entry name" value="Nucleoside_diP_kinase_AS"/>
</dbReference>
<feature type="binding site" evidence="13 14">
    <location>
        <position position="91"/>
    </location>
    <ligand>
        <name>ATP</name>
        <dbReference type="ChEBI" id="CHEBI:30616"/>
    </ligand>
</feature>
<dbReference type="EMBL" id="PHFL01000046">
    <property type="protein sequence ID" value="RFM24122.1"/>
    <property type="molecule type" value="Genomic_DNA"/>
</dbReference>
<feature type="binding site" evidence="13 14">
    <location>
        <position position="112"/>
    </location>
    <ligand>
        <name>ATP</name>
        <dbReference type="ChEBI" id="CHEBI:30616"/>
    </ligand>
</feature>
<feature type="binding site" evidence="13 14">
    <location>
        <position position="102"/>
    </location>
    <ligand>
        <name>ATP</name>
        <dbReference type="ChEBI" id="CHEBI:30616"/>
    </ligand>
</feature>
<dbReference type="SUPFAM" id="SSF54919">
    <property type="entry name" value="Nucleoside diphosphate kinase, NDK"/>
    <property type="match status" value="1"/>
</dbReference>
<comment type="subunit">
    <text evidence="13">Homotetramer.</text>
</comment>
<proteinExistence type="inferred from homology"/>
<dbReference type="GO" id="GO:0006183">
    <property type="term" value="P:GTP biosynthetic process"/>
    <property type="evidence" value="ECO:0007669"/>
    <property type="project" value="UniProtKB-UniRule"/>
</dbReference>
<dbReference type="NCBIfam" id="NF001908">
    <property type="entry name" value="PRK00668.1"/>
    <property type="match status" value="1"/>
</dbReference>
<reference evidence="18 19" key="1">
    <citation type="journal article" date="2011" name="ISME J.">
        <title>Community ecology of hot spring cyanobacterial mats: predominant populations and their functional potential.</title>
        <authorList>
            <person name="Klatt C.G."/>
            <person name="Wood J.M."/>
            <person name="Rusch D.B."/>
            <person name="Bateson M.M."/>
            <person name="Hamamura N."/>
            <person name="Heidelberg J.F."/>
            <person name="Grossman A.R."/>
            <person name="Bhaya D."/>
            <person name="Cohan F.M."/>
            <person name="Kuhl M."/>
            <person name="Bryant D.A."/>
            <person name="Ward D.M."/>
        </authorList>
    </citation>
    <scope>NUCLEOTIDE SEQUENCE [LARGE SCALE GENOMIC DNA]</scope>
    <source>
        <strain evidence="18">OS</strain>
    </source>
</reference>
<gene>
    <name evidence="13" type="primary">ndk</name>
    <name evidence="18" type="ORF">D0433_07465</name>
</gene>
<dbReference type="HAMAP" id="MF_00451">
    <property type="entry name" value="NDP_kinase"/>
    <property type="match status" value="1"/>
</dbReference>
<keyword evidence="6 13" id="KW-0808">Transferase</keyword>
<keyword evidence="11 13" id="KW-0460">Magnesium</keyword>
<dbReference type="Proteomes" id="UP000266389">
    <property type="component" value="Unassembled WGS sequence"/>
</dbReference>
<keyword evidence="8 13" id="KW-0547">Nucleotide-binding</keyword>
<dbReference type="GO" id="GO:0046872">
    <property type="term" value="F:metal ion binding"/>
    <property type="evidence" value="ECO:0007669"/>
    <property type="project" value="UniProtKB-KW"/>
</dbReference>
<keyword evidence="4 13" id="KW-0963">Cytoplasm</keyword>
<feature type="binding site" evidence="13 14">
    <location>
        <position position="57"/>
    </location>
    <ligand>
        <name>ATP</name>
        <dbReference type="ChEBI" id="CHEBI:30616"/>
    </ligand>
</feature>
<dbReference type="GO" id="GO:0006228">
    <property type="term" value="P:UTP biosynthetic process"/>
    <property type="evidence" value="ECO:0007669"/>
    <property type="project" value="UniProtKB-UniRule"/>
</dbReference>
<evidence type="ECO:0000256" key="10">
    <source>
        <dbReference type="ARBA" id="ARBA00022840"/>
    </source>
</evidence>
<comment type="similarity">
    <text evidence="1 13 14 15">Belongs to the NDK family.</text>
</comment>
<keyword evidence="5 13" id="KW-0597">Phosphoprotein</keyword>
<feature type="binding site" evidence="13 14">
    <location>
        <position position="9"/>
    </location>
    <ligand>
        <name>ATP</name>
        <dbReference type="ChEBI" id="CHEBI:30616"/>
    </ligand>
</feature>
<evidence type="ECO:0000256" key="4">
    <source>
        <dbReference type="ARBA" id="ARBA00022490"/>
    </source>
</evidence>
<dbReference type="CDD" id="cd04413">
    <property type="entry name" value="NDPk_I"/>
    <property type="match status" value="1"/>
</dbReference>
<dbReference type="Gene3D" id="3.30.70.141">
    <property type="entry name" value="Nucleoside diphosphate kinase-like domain"/>
    <property type="match status" value="1"/>
</dbReference>
<dbReference type="AlphaFoldDB" id="A0A395M078"/>
<organism evidence="18 19">
    <name type="scientific">Candidatus Thermochlorobacter aerophilus</name>
    <dbReference type="NCBI Taxonomy" id="1868324"/>
    <lineage>
        <taxon>Bacteria</taxon>
        <taxon>Pseudomonadati</taxon>
        <taxon>Chlorobiota</taxon>
        <taxon>Chlorobiia</taxon>
        <taxon>Chlorobiales</taxon>
        <taxon>Candidatus Thermochlorobacteriaceae</taxon>
        <taxon>Candidatus Thermochlorobacter</taxon>
    </lineage>
</organism>
<dbReference type="FunFam" id="3.30.70.141:FF:000003">
    <property type="entry name" value="Nucleoside diphosphate kinase"/>
    <property type="match status" value="1"/>
</dbReference>
<dbReference type="PANTHER" id="PTHR46161:SF3">
    <property type="entry name" value="NUCLEOSIDE DIPHOSPHATE KINASE DDB_G0292928-RELATED"/>
    <property type="match status" value="1"/>
</dbReference>
<evidence type="ECO:0000259" key="17">
    <source>
        <dbReference type="SMART" id="SM00562"/>
    </source>
</evidence>
<accession>A0A395M078</accession>
<keyword evidence="10 13" id="KW-0067">ATP-binding</keyword>
<evidence type="ECO:0000256" key="3">
    <source>
        <dbReference type="ARBA" id="ARBA00017632"/>
    </source>
</evidence>
<feature type="binding site" evidence="13 14">
    <location>
        <position position="85"/>
    </location>
    <ligand>
        <name>ATP</name>
        <dbReference type="ChEBI" id="CHEBI:30616"/>
    </ligand>
</feature>
<dbReference type="GO" id="GO:0005737">
    <property type="term" value="C:cytoplasm"/>
    <property type="evidence" value="ECO:0007669"/>
    <property type="project" value="UniProtKB-SubCell"/>
</dbReference>
<comment type="subcellular location">
    <subcellularLocation>
        <location evidence="13">Cytoplasm</location>
    </subcellularLocation>
</comment>
<evidence type="ECO:0000313" key="18">
    <source>
        <dbReference type="EMBL" id="RFM24122.1"/>
    </source>
</evidence>
<keyword evidence="7 13" id="KW-0479">Metal-binding</keyword>
<dbReference type="PROSITE" id="PS00469">
    <property type="entry name" value="NDPK"/>
    <property type="match status" value="1"/>
</dbReference>
<keyword evidence="12 13" id="KW-0546">Nucleotide metabolism</keyword>
<name>A0A395M078_9BACT</name>
<evidence type="ECO:0000256" key="15">
    <source>
        <dbReference type="RuleBase" id="RU004011"/>
    </source>
</evidence>
<dbReference type="GO" id="GO:0006241">
    <property type="term" value="P:CTP biosynthetic process"/>
    <property type="evidence" value="ECO:0007669"/>
    <property type="project" value="UniProtKB-UniRule"/>
</dbReference>
<evidence type="ECO:0000256" key="11">
    <source>
        <dbReference type="ARBA" id="ARBA00022842"/>
    </source>
</evidence>
<comment type="caution">
    <text evidence="18">The sequence shown here is derived from an EMBL/GenBank/DDBJ whole genome shotgun (WGS) entry which is preliminary data.</text>
</comment>
<dbReference type="EC" id="2.7.4.6" evidence="2 13"/>
<evidence type="ECO:0000256" key="14">
    <source>
        <dbReference type="PROSITE-ProRule" id="PRU00706"/>
    </source>
</evidence>
<comment type="catalytic activity">
    <reaction evidence="13">
        <text>a ribonucleoside 5'-diphosphate + ATP = a ribonucleoside 5'-triphosphate + ADP</text>
        <dbReference type="Rhea" id="RHEA:18113"/>
        <dbReference type="ChEBI" id="CHEBI:30616"/>
        <dbReference type="ChEBI" id="CHEBI:57930"/>
        <dbReference type="ChEBI" id="CHEBI:61557"/>
        <dbReference type="ChEBI" id="CHEBI:456216"/>
        <dbReference type="EC" id="2.7.4.6"/>
    </reaction>
</comment>
<dbReference type="GO" id="GO:0005524">
    <property type="term" value="F:ATP binding"/>
    <property type="evidence" value="ECO:0007669"/>
    <property type="project" value="UniProtKB-UniRule"/>
</dbReference>
<evidence type="ECO:0000256" key="6">
    <source>
        <dbReference type="ARBA" id="ARBA00022679"/>
    </source>
</evidence>
<dbReference type="SMART" id="SM00562">
    <property type="entry name" value="NDK"/>
    <property type="match status" value="1"/>
</dbReference>
<dbReference type="PROSITE" id="PS51374">
    <property type="entry name" value="NDPK_LIKE"/>
    <property type="match status" value="1"/>
</dbReference>
<comment type="catalytic activity">
    <reaction evidence="13 16">
        <text>a 2'-deoxyribonucleoside 5'-diphosphate + ATP = a 2'-deoxyribonucleoside 5'-triphosphate + ADP</text>
        <dbReference type="Rhea" id="RHEA:44640"/>
        <dbReference type="ChEBI" id="CHEBI:30616"/>
        <dbReference type="ChEBI" id="CHEBI:61560"/>
        <dbReference type="ChEBI" id="CHEBI:73316"/>
        <dbReference type="ChEBI" id="CHEBI:456216"/>
        <dbReference type="EC" id="2.7.4.6"/>
    </reaction>
</comment>
<keyword evidence="9 13" id="KW-0418">Kinase</keyword>
<evidence type="ECO:0000256" key="5">
    <source>
        <dbReference type="ARBA" id="ARBA00022553"/>
    </source>
</evidence>
<dbReference type="InterPro" id="IPR034907">
    <property type="entry name" value="NDK-like_dom"/>
</dbReference>
<protein>
    <recommendedName>
        <fullName evidence="3 13">Nucleoside diphosphate kinase</fullName>
        <shortName evidence="13">NDK</shortName>
        <shortName evidence="13">NDP kinase</shortName>
        <ecNumber evidence="2 13">2.7.4.6</ecNumber>
    </recommendedName>
    <alternativeName>
        <fullName evidence="13">Nucleoside-2-P kinase</fullName>
    </alternativeName>
</protein>
<evidence type="ECO:0000256" key="1">
    <source>
        <dbReference type="ARBA" id="ARBA00008142"/>
    </source>
</evidence>
<dbReference type="GO" id="GO:0004550">
    <property type="term" value="F:nucleoside diphosphate kinase activity"/>
    <property type="evidence" value="ECO:0007669"/>
    <property type="project" value="UniProtKB-UniRule"/>
</dbReference>
<dbReference type="PANTHER" id="PTHR46161">
    <property type="entry name" value="NUCLEOSIDE DIPHOSPHATE KINASE"/>
    <property type="match status" value="1"/>
</dbReference>
<evidence type="ECO:0000256" key="7">
    <source>
        <dbReference type="ARBA" id="ARBA00022723"/>
    </source>
</evidence>
<feature type="active site" description="Pros-phosphohistidine intermediate" evidence="13 14">
    <location>
        <position position="115"/>
    </location>
</feature>
<dbReference type="PRINTS" id="PR01243">
    <property type="entry name" value="NUCDPKINASE"/>
</dbReference>
<evidence type="ECO:0000256" key="16">
    <source>
        <dbReference type="RuleBase" id="RU004013"/>
    </source>
</evidence>
<dbReference type="InterPro" id="IPR036850">
    <property type="entry name" value="NDK-like_dom_sf"/>
</dbReference>
<evidence type="ECO:0000313" key="19">
    <source>
        <dbReference type="Proteomes" id="UP000266389"/>
    </source>
</evidence>
<comment type="cofactor">
    <cofactor evidence="13">
        <name>Mg(2+)</name>
        <dbReference type="ChEBI" id="CHEBI:18420"/>
    </cofactor>
</comment>